<feature type="transmembrane region" description="Helical" evidence="1">
    <location>
        <begin position="74"/>
        <end position="92"/>
    </location>
</feature>
<proteinExistence type="predicted"/>
<dbReference type="Proteomes" id="UP000004947">
    <property type="component" value="Unassembled WGS sequence"/>
</dbReference>
<dbReference type="AlphaFoldDB" id="A6DIK1"/>
<dbReference type="OrthoDB" id="6998690at2"/>
<protein>
    <submittedName>
        <fullName evidence="2">Uncharacterized protein</fullName>
    </submittedName>
</protein>
<reference evidence="2 3" key="1">
    <citation type="journal article" date="2010" name="J. Bacteriol.">
        <title>Genome sequence of Lentisphaera araneosa HTCC2155T, the type species of the order Lentisphaerales in the phylum Lentisphaerae.</title>
        <authorList>
            <person name="Thrash J.C."/>
            <person name="Cho J.C."/>
            <person name="Vergin K.L."/>
            <person name="Morris R.M."/>
            <person name="Giovannoni S.J."/>
        </authorList>
    </citation>
    <scope>NUCLEOTIDE SEQUENCE [LARGE SCALE GENOMIC DNA]</scope>
    <source>
        <strain evidence="2 3">HTCC2155</strain>
    </source>
</reference>
<dbReference type="eggNOG" id="ENOG5033BHV">
    <property type="taxonomic scope" value="Bacteria"/>
</dbReference>
<comment type="caution">
    <text evidence="2">The sequence shown here is derived from an EMBL/GenBank/DDBJ whole genome shotgun (WGS) entry which is preliminary data.</text>
</comment>
<evidence type="ECO:0000313" key="3">
    <source>
        <dbReference type="Proteomes" id="UP000004947"/>
    </source>
</evidence>
<evidence type="ECO:0000313" key="2">
    <source>
        <dbReference type="EMBL" id="EDM28287.1"/>
    </source>
</evidence>
<name>A6DIK1_9BACT</name>
<keyword evidence="1" id="KW-0812">Transmembrane</keyword>
<sequence length="173" mass="19560">MNTFAKLLLIATSLSPLLGAVAINKWATKQAYWQWLVIALLLILICWGLLTYLRTKGPGINTFTIKEFESKDKEMLAFLLTYLLPFISSDKLSFTGEWFTGAYIIGVIFFTLAHANAFHFNPVMGFLGFHFYSVKSDDGLSYLLITKNEVRTPNSNIDTVEIAHNIRIEVEGK</sequence>
<keyword evidence="3" id="KW-1185">Reference proteome</keyword>
<dbReference type="EMBL" id="ABCK01000005">
    <property type="protein sequence ID" value="EDM28287.1"/>
    <property type="molecule type" value="Genomic_DNA"/>
</dbReference>
<gene>
    <name evidence="2" type="ORF">LNTAR_10241</name>
</gene>
<keyword evidence="1" id="KW-0472">Membrane</keyword>
<feature type="transmembrane region" description="Helical" evidence="1">
    <location>
        <begin position="98"/>
        <end position="118"/>
    </location>
</feature>
<accession>A6DIK1</accession>
<evidence type="ECO:0000256" key="1">
    <source>
        <dbReference type="SAM" id="Phobius"/>
    </source>
</evidence>
<dbReference type="RefSeq" id="WP_007277732.1">
    <property type="nucleotide sequence ID" value="NZ_ABCK01000005.1"/>
</dbReference>
<organism evidence="2 3">
    <name type="scientific">Lentisphaera araneosa HTCC2155</name>
    <dbReference type="NCBI Taxonomy" id="313628"/>
    <lineage>
        <taxon>Bacteria</taxon>
        <taxon>Pseudomonadati</taxon>
        <taxon>Lentisphaerota</taxon>
        <taxon>Lentisphaeria</taxon>
        <taxon>Lentisphaerales</taxon>
        <taxon>Lentisphaeraceae</taxon>
        <taxon>Lentisphaera</taxon>
    </lineage>
</organism>
<keyword evidence="1" id="KW-1133">Transmembrane helix</keyword>
<feature type="transmembrane region" description="Helical" evidence="1">
    <location>
        <begin position="32"/>
        <end position="53"/>
    </location>
</feature>
<dbReference type="STRING" id="313628.LNTAR_10241"/>